<gene>
    <name evidence="8" type="ORF">FOB60_002757</name>
</gene>
<evidence type="ECO:0000313" key="8">
    <source>
        <dbReference type="EMBL" id="KAF6052501.1"/>
    </source>
</evidence>
<dbReference type="OrthoDB" id="2802411at2759"/>
<accession>A0A8X7NJH1</accession>
<comment type="similarity">
    <text evidence="2">Belongs to the UPF0057 (PMP3) family.</text>
</comment>
<dbReference type="AlphaFoldDB" id="A0A8X7NJH1"/>
<comment type="subcellular location">
    <subcellularLocation>
        <location evidence="1">Membrane</location>
    </subcellularLocation>
</comment>
<dbReference type="PANTHER" id="PTHR21659">
    <property type="entry name" value="HYDROPHOBIC PROTEIN RCI2 LOW TEMPERATURE AND SALT RESPONSIVE PROTEIN LTI6 -RELATED"/>
    <property type="match status" value="1"/>
</dbReference>
<evidence type="ECO:0000256" key="7">
    <source>
        <dbReference type="SAM" id="Phobius"/>
    </source>
</evidence>
<feature type="transmembrane region" description="Helical" evidence="7">
    <location>
        <begin position="6"/>
        <end position="24"/>
    </location>
</feature>
<dbReference type="Pfam" id="PF01679">
    <property type="entry name" value="Pmp3"/>
    <property type="match status" value="1"/>
</dbReference>
<dbReference type="PANTHER" id="PTHR21659:SF57">
    <property type="entry name" value="PLASMA MEMBRANE PROTEOLIPID 31"/>
    <property type="match status" value="1"/>
</dbReference>
<feature type="transmembrane region" description="Helical" evidence="7">
    <location>
        <begin position="36"/>
        <end position="55"/>
    </location>
</feature>
<dbReference type="Proteomes" id="UP000590412">
    <property type="component" value="Unassembled WGS sequence"/>
</dbReference>
<organism evidence="8 9">
    <name type="scientific">Candida parapsilosis</name>
    <name type="common">Yeast</name>
    <dbReference type="NCBI Taxonomy" id="5480"/>
    <lineage>
        <taxon>Eukaryota</taxon>
        <taxon>Fungi</taxon>
        <taxon>Dikarya</taxon>
        <taxon>Ascomycota</taxon>
        <taxon>Saccharomycotina</taxon>
        <taxon>Pichiomycetes</taxon>
        <taxon>Debaryomycetaceae</taxon>
        <taxon>Candida/Lodderomyces clade</taxon>
        <taxon>Candida</taxon>
    </lineage>
</organism>
<protein>
    <submittedName>
        <fullName evidence="8">Proteolipid membrane putative modulator family protein</fullName>
    </submittedName>
</protein>
<feature type="compositionally biased region" description="Basic residues" evidence="6">
    <location>
        <begin position="88"/>
        <end position="100"/>
    </location>
</feature>
<sequence>MCICLSDLLLIVLSVFFPPLPVWIRRGVCSKDSAINILLCILGFIPGLIHAWYIIAKYPPYYHQSESKVYYVYRNDLENQTPRDHPQHPHHHHHNHHNHQQHNQAQNGHIADEPSPQPAFGYGSVVEGGSNGSTAKADQYRESAPPLYSEVDNKVQH</sequence>
<comment type="caution">
    <text evidence="8">The sequence shown here is derived from an EMBL/GenBank/DDBJ whole genome shotgun (WGS) entry which is preliminary data.</text>
</comment>
<evidence type="ECO:0000256" key="1">
    <source>
        <dbReference type="ARBA" id="ARBA00004370"/>
    </source>
</evidence>
<evidence type="ECO:0000256" key="6">
    <source>
        <dbReference type="SAM" id="MobiDB-lite"/>
    </source>
</evidence>
<dbReference type="GO" id="GO:0016020">
    <property type="term" value="C:membrane"/>
    <property type="evidence" value="ECO:0007669"/>
    <property type="project" value="UniProtKB-SubCell"/>
</dbReference>
<evidence type="ECO:0000256" key="4">
    <source>
        <dbReference type="ARBA" id="ARBA00022989"/>
    </source>
</evidence>
<evidence type="ECO:0000256" key="5">
    <source>
        <dbReference type="ARBA" id="ARBA00023136"/>
    </source>
</evidence>
<feature type="region of interest" description="Disordered" evidence="6">
    <location>
        <begin position="79"/>
        <end position="157"/>
    </location>
</feature>
<evidence type="ECO:0000256" key="3">
    <source>
        <dbReference type="ARBA" id="ARBA00022692"/>
    </source>
</evidence>
<dbReference type="InterPro" id="IPR000612">
    <property type="entry name" value="PMP3"/>
</dbReference>
<name>A0A8X7NJH1_CANPA</name>
<keyword evidence="3 7" id="KW-0812">Transmembrane</keyword>
<keyword evidence="4 7" id="KW-1133">Transmembrane helix</keyword>
<proteinExistence type="inferred from homology"/>
<reference evidence="8" key="1">
    <citation type="submission" date="2020-03" db="EMBL/GenBank/DDBJ databases">
        <title>FDA dAtabase for Regulatory Grade micrObial Sequences (FDA-ARGOS): Supporting development and validation of Infectious Disease Dx tests.</title>
        <authorList>
            <person name="Campos J."/>
            <person name="Goldberg B."/>
            <person name="Tallon L."/>
            <person name="Sadzewicz L."/>
            <person name="Vavikolanu K."/>
            <person name="Mehta A."/>
            <person name="Aluvathingal J."/>
            <person name="Nadendla S."/>
            <person name="Nandy P."/>
            <person name="Geyer C."/>
            <person name="Yan Y."/>
            <person name="Sichtig H."/>
        </authorList>
    </citation>
    <scope>NUCLEOTIDE SEQUENCE [LARGE SCALE GENOMIC DNA]</scope>
    <source>
        <strain evidence="8">FDAARGOS_652</strain>
    </source>
</reference>
<dbReference type="EMBL" id="JABWAB010000004">
    <property type="protein sequence ID" value="KAF6052501.1"/>
    <property type="molecule type" value="Genomic_DNA"/>
</dbReference>
<evidence type="ECO:0000313" key="9">
    <source>
        <dbReference type="Proteomes" id="UP000590412"/>
    </source>
</evidence>
<evidence type="ECO:0000256" key="2">
    <source>
        <dbReference type="ARBA" id="ARBA00009530"/>
    </source>
</evidence>
<keyword evidence="5 7" id="KW-0472">Membrane</keyword>